<proteinExistence type="predicted"/>
<dbReference type="KEGG" id="vg:14477247"/>
<reference evidence="1 2" key="1">
    <citation type="journal article" date="2013" name="J. Virol.">
        <title>Insights into head-tailed viruses infecting extremely halophilic archaea.</title>
        <authorList>
            <person name="Pietila M.K."/>
            <person name="Laurinmaki P."/>
            <person name="Russell D.A."/>
            <person name="Ko C.C."/>
            <person name="Jacobs-Sera D."/>
            <person name="Butcher S.J."/>
            <person name="Bamford D.H."/>
            <person name="Hendrix R.W."/>
        </authorList>
    </citation>
    <scope>NUCLEOTIDE SEQUENCE [LARGE SCALE GENOMIC DNA]</scope>
</reference>
<organism evidence="1 2">
    <name type="scientific">Haloarcula vallismortis tailed virus 1</name>
    <dbReference type="NCBI Taxonomy" id="1262528"/>
    <lineage>
        <taxon>Viruses</taxon>
        <taxon>Duplodnaviria</taxon>
        <taxon>Heunggongvirae</taxon>
        <taxon>Uroviricota</taxon>
        <taxon>Caudoviricetes</taxon>
        <taxon>Thumleimavirales</taxon>
        <taxon>Druskaviridae</taxon>
        <taxon>Tredecimvirus</taxon>
        <taxon>Tredecimvirus thailandense</taxon>
        <taxon>Tredecimvirus HVTV1</taxon>
    </lineage>
</organism>
<keyword evidence="2" id="KW-1185">Reference proteome</keyword>
<protein>
    <submittedName>
        <fullName evidence="1">Uncharacterized protein</fullName>
    </submittedName>
</protein>
<dbReference type="EMBL" id="KC117377">
    <property type="protein sequence ID" value="AGC34376.1"/>
    <property type="molecule type" value="Genomic_DNA"/>
</dbReference>
<dbReference type="Gene3D" id="2.20.28.30">
    <property type="entry name" value="RNA polymerase ii, chain L"/>
    <property type="match status" value="1"/>
</dbReference>
<gene>
    <name evidence="1" type="primary">4</name>
    <name evidence="1" type="ORF">HVTV1_4</name>
</gene>
<dbReference type="OrthoDB" id="26613at10239"/>
<dbReference type="Proteomes" id="UP000011137">
    <property type="component" value="Segment"/>
</dbReference>
<evidence type="ECO:0000313" key="1">
    <source>
        <dbReference type="EMBL" id="AGC34376.1"/>
    </source>
</evidence>
<accession>L7THQ5</accession>
<sequence>MTYICPDCGTKVERETDLTKPGLVMGDADVPAHRCPRCEITFSGVDLPEA</sequence>
<dbReference type="RefSeq" id="YP_007378910.1">
    <property type="nucleotide sequence ID" value="NC_020158.1"/>
</dbReference>
<name>L7THQ5_9CAUD</name>
<dbReference type="GeneID" id="14477247"/>
<evidence type="ECO:0000313" key="2">
    <source>
        <dbReference type="Proteomes" id="UP000011137"/>
    </source>
</evidence>